<protein>
    <submittedName>
        <fullName evidence="2">Uncharacterized protein</fullName>
    </submittedName>
</protein>
<keyword evidence="3" id="KW-1185">Reference proteome</keyword>
<dbReference type="EMBL" id="NNAY01000013">
    <property type="protein sequence ID" value="OXU31981.1"/>
    <property type="molecule type" value="Genomic_DNA"/>
</dbReference>
<reference evidence="2 3" key="1">
    <citation type="journal article" date="2017" name="Curr. Biol.">
        <title>The Evolution of Venom by Co-option of Single-Copy Genes.</title>
        <authorList>
            <person name="Martinson E.O."/>
            <person name="Mrinalini"/>
            <person name="Kelkar Y.D."/>
            <person name="Chang C.H."/>
            <person name="Werren J.H."/>
        </authorList>
    </citation>
    <scope>NUCLEOTIDE SEQUENCE [LARGE SCALE GENOMIC DNA]</scope>
    <source>
        <strain evidence="2 3">Alberta</strain>
        <tissue evidence="2">Whole body</tissue>
    </source>
</reference>
<accession>A0A232FML2</accession>
<evidence type="ECO:0000256" key="1">
    <source>
        <dbReference type="SAM" id="MobiDB-lite"/>
    </source>
</evidence>
<evidence type="ECO:0000313" key="2">
    <source>
        <dbReference type="EMBL" id="OXU31981.1"/>
    </source>
</evidence>
<proteinExistence type="predicted"/>
<feature type="compositionally biased region" description="Basic and acidic residues" evidence="1">
    <location>
        <begin position="62"/>
        <end position="74"/>
    </location>
</feature>
<name>A0A232FML2_9HYME</name>
<gene>
    <name evidence="2" type="ORF">TSAR_013749</name>
</gene>
<organism evidence="2 3">
    <name type="scientific">Trichomalopsis sarcophagae</name>
    <dbReference type="NCBI Taxonomy" id="543379"/>
    <lineage>
        <taxon>Eukaryota</taxon>
        <taxon>Metazoa</taxon>
        <taxon>Ecdysozoa</taxon>
        <taxon>Arthropoda</taxon>
        <taxon>Hexapoda</taxon>
        <taxon>Insecta</taxon>
        <taxon>Pterygota</taxon>
        <taxon>Neoptera</taxon>
        <taxon>Endopterygota</taxon>
        <taxon>Hymenoptera</taxon>
        <taxon>Apocrita</taxon>
        <taxon>Proctotrupomorpha</taxon>
        <taxon>Chalcidoidea</taxon>
        <taxon>Pteromalidae</taxon>
        <taxon>Pteromalinae</taxon>
        <taxon>Trichomalopsis</taxon>
    </lineage>
</organism>
<sequence>NESFFPGVFPGLSATLATNIPLPDPGARGKEGTDPAEVEPSPHHDRQHPSPASGSTRRRERRLLATEKSTRETDQLEPSFRALLSFSVPLTLNKHKLRPCCKFSSHLKSKLRCFPLNQTYQEQSLS</sequence>
<feature type="region of interest" description="Disordered" evidence="1">
    <location>
        <begin position="14"/>
        <end position="78"/>
    </location>
</feature>
<feature type="non-terminal residue" evidence="2">
    <location>
        <position position="1"/>
    </location>
</feature>
<dbReference type="AlphaFoldDB" id="A0A232FML2"/>
<dbReference type="Proteomes" id="UP000215335">
    <property type="component" value="Unassembled WGS sequence"/>
</dbReference>
<comment type="caution">
    <text evidence="2">The sequence shown here is derived from an EMBL/GenBank/DDBJ whole genome shotgun (WGS) entry which is preliminary data.</text>
</comment>
<evidence type="ECO:0000313" key="3">
    <source>
        <dbReference type="Proteomes" id="UP000215335"/>
    </source>
</evidence>